<dbReference type="HOGENOM" id="CLU_097628_1_1_1"/>
<proteinExistence type="predicted"/>
<keyword evidence="2" id="KW-1185">Reference proteome</keyword>
<evidence type="ECO:0000313" key="1">
    <source>
        <dbReference type="EMBL" id="KIN95320.1"/>
    </source>
</evidence>
<gene>
    <name evidence="1" type="ORF">M404DRAFT_100622</name>
</gene>
<dbReference type="InParanoid" id="A0A0C3NI32"/>
<feature type="non-terminal residue" evidence="1">
    <location>
        <position position="1"/>
    </location>
</feature>
<sequence>PFIHPVTLKNEDSTETMIQALFDDGAMTGAMSSSTFNAIKHTLKGWRLSSQILRMANGTIVPSEAVWTGTINIKNTEVMGTFEVFDSTGGWSFLFGKPLL</sequence>
<dbReference type="Proteomes" id="UP000054217">
    <property type="component" value="Unassembled WGS sequence"/>
</dbReference>
<protein>
    <recommendedName>
        <fullName evidence="3">Peptidase A1 domain-containing protein</fullName>
    </recommendedName>
</protein>
<accession>A0A0C3NI32</accession>
<reference evidence="1 2" key="1">
    <citation type="submission" date="2014-04" db="EMBL/GenBank/DDBJ databases">
        <authorList>
            <consortium name="DOE Joint Genome Institute"/>
            <person name="Kuo A."/>
            <person name="Kohler A."/>
            <person name="Costa M.D."/>
            <person name="Nagy L.G."/>
            <person name="Floudas D."/>
            <person name="Copeland A."/>
            <person name="Barry K.W."/>
            <person name="Cichocki N."/>
            <person name="Veneault-Fourrey C."/>
            <person name="LaButti K."/>
            <person name="Lindquist E.A."/>
            <person name="Lipzen A."/>
            <person name="Lundell T."/>
            <person name="Morin E."/>
            <person name="Murat C."/>
            <person name="Sun H."/>
            <person name="Tunlid A."/>
            <person name="Henrissat B."/>
            <person name="Grigoriev I.V."/>
            <person name="Hibbett D.S."/>
            <person name="Martin F."/>
            <person name="Nordberg H.P."/>
            <person name="Cantor M.N."/>
            <person name="Hua S.X."/>
        </authorList>
    </citation>
    <scope>NUCLEOTIDE SEQUENCE [LARGE SCALE GENOMIC DNA]</scope>
    <source>
        <strain evidence="1 2">Marx 270</strain>
    </source>
</reference>
<dbReference type="OrthoDB" id="3262237at2759"/>
<dbReference type="AlphaFoldDB" id="A0A0C3NI32"/>
<evidence type="ECO:0008006" key="3">
    <source>
        <dbReference type="Google" id="ProtNLM"/>
    </source>
</evidence>
<name>A0A0C3NI32_PISTI</name>
<dbReference type="EMBL" id="KN832070">
    <property type="protein sequence ID" value="KIN95320.1"/>
    <property type="molecule type" value="Genomic_DNA"/>
</dbReference>
<evidence type="ECO:0000313" key="2">
    <source>
        <dbReference type="Proteomes" id="UP000054217"/>
    </source>
</evidence>
<reference evidence="2" key="2">
    <citation type="submission" date="2015-01" db="EMBL/GenBank/DDBJ databases">
        <title>Evolutionary Origins and Diversification of the Mycorrhizal Mutualists.</title>
        <authorList>
            <consortium name="DOE Joint Genome Institute"/>
            <consortium name="Mycorrhizal Genomics Consortium"/>
            <person name="Kohler A."/>
            <person name="Kuo A."/>
            <person name="Nagy L.G."/>
            <person name="Floudas D."/>
            <person name="Copeland A."/>
            <person name="Barry K.W."/>
            <person name="Cichocki N."/>
            <person name="Veneault-Fourrey C."/>
            <person name="LaButti K."/>
            <person name="Lindquist E.A."/>
            <person name="Lipzen A."/>
            <person name="Lundell T."/>
            <person name="Morin E."/>
            <person name="Murat C."/>
            <person name="Riley R."/>
            <person name="Ohm R."/>
            <person name="Sun H."/>
            <person name="Tunlid A."/>
            <person name="Henrissat B."/>
            <person name="Grigoriev I.V."/>
            <person name="Hibbett D.S."/>
            <person name="Martin F."/>
        </authorList>
    </citation>
    <scope>NUCLEOTIDE SEQUENCE [LARGE SCALE GENOMIC DNA]</scope>
    <source>
        <strain evidence="2">Marx 270</strain>
    </source>
</reference>
<feature type="non-terminal residue" evidence="1">
    <location>
        <position position="100"/>
    </location>
</feature>
<organism evidence="1 2">
    <name type="scientific">Pisolithus tinctorius Marx 270</name>
    <dbReference type="NCBI Taxonomy" id="870435"/>
    <lineage>
        <taxon>Eukaryota</taxon>
        <taxon>Fungi</taxon>
        <taxon>Dikarya</taxon>
        <taxon>Basidiomycota</taxon>
        <taxon>Agaricomycotina</taxon>
        <taxon>Agaricomycetes</taxon>
        <taxon>Agaricomycetidae</taxon>
        <taxon>Boletales</taxon>
        <taxon>Sclerodermatineae</taxon>
        <taxon>Pisolithaceae</taxon>
        <taxon>Pisolithus</taxon>
    </lineage>
</organism>